<organism evidence="1 2">
    <name type="scientific">Pseudopedobacter beijingensis</name>
    <dbReference type="NCBI Taxonomy" id="1207056"/>
    <lineage>
        <taxon>Bacteria</taxon>
        <taxon>Pseudomonadati</taxon>
        <taxon>Bacteroidota</taxon>
        <taxon>Sphingobacteriia</taxon>
        <taxon>Sphingobacteriales</taxon>
        <taxon>Sphingobacteriaceae</taxon>
        <taxon>Pseudopedobacter</taxon>
    </lineage>
</organism>
<dbReference type="Proteomes" id="UP001597118">
    <property type="component" value="Unassembled WGS sequence"/>
</dbReference>
<accession>A0ABW4IG15</accession>
<protein>
    <submittedName>
        <fullName evidence="1">Uncharacterized protein</fullName>
    </submittedName>
</protein>
<dbReference type="RefSeq" id="WP_379664077.1">
    <property type="nucleotide sequence ID" value="NZ_JBHUDG010000050.1"/>
</dbReference>
<dbReference type="EMBL" id="JBHUDG010000050">
    <property type="protein sequence ID" value="MFD1631710.1"/>
    <property type="molecule type" value="Genomic_DNA"/>
</dbReference>
<evidence type="ECO:0000313" key="1">
    <source>
        <dbReference type="EMBL" id="MFD1631710.1"/>
    </source>
</evidence>
<proteinExistence type="predicted"/>
<keyword evidence="2" id="KW-1185">Reference proteome</keyword>
<evidence type="ECO:0000313" key="2">
    <source>
        <dbReference type="Proteomes" id="UP001597118"/>
    </source>
</evidence>
<gene>
    <name evidence="1" type="ORF">ACFSAH_17690</name>
</gene>
<sequence>MNKQAPYRLEYKIPKEPKDIRKLLDTIVEDISKEFILIPLVSNKVRFIMTELCTNYIKHVNVRDGKFSIEAYDKNFIKITGHYGQHSFKPVLEEKITFDQLNNITEIFFTETNNHYIEVLAKNKIRFLDPLKLGLHSESLKDHFGLHIITICSEEFYFEFDEYGESEQFTVIIKCV</sequence>
<reference evidence="2" key="1">
    <citation type="journal article" date="2019" name="Int. J. Syst. Evol. Microbiol.">
        <title>The Global Catalogue of Microorganisms (GCM) 10K type strain sequencing project: providing services to taxonomists for standard genome sequencing and annotation.</title>
        <authorList>
            <consortium name="The Broad Institute Genomics Platform"/>
            <consortium name="The Broad Institute Genome Sequencing Center for Infectious Disease"/>
            <person name="Wu L."/>
            <person name="Ma J."/>
        </authorList>
    </citation>
    <scope>NUCLEOTIDE SEQUENCE [LARGE SCALE GENOMIC DNA]</scope>
    <source>
        <strain evidence="2">CCUG 53762</strain>
    </source>
</reference>
<name>A0ABW4IG15_9SPHI</name>
<comment type="caution">
    <text evidence="1">The sequence shown here is derived from an EMBL/GenBank/DDBJ whole genome shotgun (WGS) entry which is preliminary data.</text>
</comment>